<dbReference type="GO" id="GO:0005778">
    <property type="term" value="C:peroxisomal membrane"/>
    <property type="evidence" value="ECO:0007669"/>
    <property type="project" value="TreeGrafter"/>
</dbReference>
<evidence type="ECO:0000256" key="5">
    <source>
        <dbReference type="ARBA" id="ARBA00023136"/>
    </source>
</evidence>
<comment type="similarity">
    <text evidence="2 6">Belongs to the peroxisomal membrane protein PXMP2/4 family.</text>
</comment>
<keyword evidence="5 6" id="KW-0472">Membrane</keyword>
<dbReference type="EMBL" id="HBGJ01031767">
    <property type="protein sequence ID" value="CAD9261710.1"/>
    <property type="molecule type" value="Transcribed_RNA"/>
</dbReference>
<gene>
    <name evidence="8" type="ORF">PPAR1163_LOCUS20090</name>
</gene>
<feature type="transmembrane region" description="Helical" evidence="6">
    <location>
        <begin position="20"/>
        <end position="39"/>
    </location>
</feature>
<feature type="transmembrane region" description="Helical" evidence="6">
    <location>
        <begin position="51"/>
        <end position="74"/>
    </location>
</feature>
<feature type="transmembrane region" description="Helical" evidence="6">
    <location>
        <begin position="94"/>
        <end position="113"/>
    </location>
</feature>
<evidence type="ECO:0000256" key="1">
    <source>
        <dbReference type="ARBA" id="ARBA00004141"/>
    </source>
</evidence>
<evidence type="ECO:0000256" key="3">
    <source>
        <dbReference type="ARBA" id="ARBA00022692"/>
    </source>
</evidence>
<accession>A0A7S1UA28</accession>
<keyword evidence="4 6" id="KW-1133">Transmembrane helix</keyword>
<evidence type="ECO:0008006" key="9">
    <source>
        <dbReference type="Google" id="ProtNLM"/>
    </source>
</evidence>
<dbReference type="PANTHER" id="PTHR11266:SF80">
    <property type="entry name" value="PEROXISOMAL MEMBRANE PROTEIN 2"/>
    <property type="match status" value="1"/>
</dbReference>
<comment type="subcellular location">
    <subcellularLocation>
        <location evidence="1">Membrane</location>
        <topology evidence="1">Multi-pass membrane protein</topology>
    </subcellularLocation>
</comment>
<name>A0A7S1UA28_9STRA</name>
<keyword evidence="3 6" id="KW-0812">Transmembrane</keyword>
<evidence type="ECO:0000256" key="6">
    <source>
        <dbReference type="RuleBase" id="RU363053"/>
    </source>
</evidence>
<dbReference type="AlphaFoldDB" id="A0A7S1UA28"/>
<evidence type="ECO:0000256" key="2">
    <source>
        <dbReference type="ARBA" id="ARBA00006824"/>
    </source>
</evidence>
<protein>
    <recommendedName>
        <fullName evidence="9">Peroxisomal membrane protein MPV17</fullName>
    </recommendedName>
</protein>
<dbReference type="PANTHER" id="PTHR11266">
    <property type="entry name" value="PEROXISOMAL MEMBRANE PROTEIN 2, PXMP2 MPV17"/>
    <property type="match status" value="1"/>
</dbReference>
<dbReference type="InterPro" id="IPR007248">
    <property type="entry name" value="Mpv17_PMP22"/>
</dbReference>
<proteinExistence type="inferred from homology"/>
<evidence type="ECO:0000256" key="4">
    <source>
        <dbReference type="ARBA" id="ARBA00022989"/>
    </source>
</evidence>
<evidence type="ECO:0000313" key="8">
    <source>
        <dbReference type="EMBL" id="CAD9261710.1"/>
    </source>
</evidence>
<reference evidence="8" key="1">
    <citation type="submission" date="2021-01" db="EMBL/GenBank/DDBJ databases">
        <authorList>
            <person name="Corre E."/>
            <person name="Pelletier E."/>
            <person name="Niang G."/>
            <person name="Scheremetjew M."/>
            <person name="Finn R."/>
            <person name="Kale V."/>
            <person name="Holt S."/>
            <person name="Cochrane G."/>
            <person name="Meng A."/>
            <person name="Brown T."/>
            <person name="Cohen L."/>
        </authorList>
    </citation>
    <scope>NUCLEOTIDE SEQUENCE</scope>
    <source>
        <strain evidence="8">CCMP2877</strain>
    </source>
</reference>
<feature type="compositionally biased region" description="Acidic residues" evidence="7">
    <location>
        <begin position="182"/>
        <end position="202"/>
    </location>
</feature>
<sequence length="210" mass="23678">MPSLGEIYAEALRKKPLQTKALIGFIGAAASNIVAQLSAPRKPGRSREGAFQWGVCFLFALHNSPPLSHFWYAFLERVPALRKSPILKVILDNIIWRPFLLLYSFVCFGLLMGRTPSEIMAELRSKFKSSYLTGLKIYPVASLVNMTMVPVDMRTSFSELVGFFWNWYLSLAFASSEGDDDVTELEVCEDEEGEEQTFEDAWEQSSSAQN</sequence>
<evidence type="ECO:0000256" key="7">
    <source>
        <dbReference type="SAM" id="MobiDB-lite"/>
    </source>
</evidence>
<organism evidence="8">
    <name type="scientific">Phaeomonas parva</name>
    <dbReference type="NCBI Taxonomy" id="124430"/>
    <lineage>
        <taxon>Eukaryota</taxon>
        <taxon>Sar</taxon>
        <taxon>Stramenopiles</taxon>
        <taxon>Ochrophyta</taxon>
        <taxon>Pinguiophyceae</taxon>
        <taxon>Pinguiochrysidales</taxon>
        <taxon>Pinguiochrysidaceae</taxon>
        <taxon>Phaeomonas</taxon>
    </lineage>
</organism>
<dbReference type="Pfam" id="PF04117">
    <property type="entry name" value="Mpv17_PMP22"/>
    <property type="match status" value="1"/>
</dbReference>
<feature type="region of interest" description="Disordered" evidence="7">
    <location>
        <begin position="182"/>
        <end position="210"/>
    </location>
</feature>